<evidence type="ECO:0008006" key="2">
    <source>
        <dbReference type="Google" id="ProtNLM"/>
    </source>
</evidence>
<reference evidence="1" key="1">
    <citation type="submission" date="2018-05" db="EMBL/GenBank/DDBJ databases">
        <authorList>
            <person name="Lanie J.A."/>
            <person name="Ng W.-L."/>
            <person name="Kazmierczak K.M."/>
            <person name="Andrzejewski T.M."/>
            <person name="Davidsen T.M."/>
            <person name="Wayne K.J."/>
            <person name="Tettelin H."/>
            <person name="Glass J.I."/>
            <person name="Rusch D."/>
            <person name="Podicherti R."/>
            <person name="Tsui H.-C.T."/>
            <person name="Winkler M.E."/>
        </authorList>
    </citation>
    <scope>NUCLEOTIDE SEQUENCE</scope>
</reference>
<dbReference type="EMBL" id="UINC01064353">
    <property type="protein sequence ID" value="SVB92934.1"/>
    <property type="molecule type" value="Genomic_DNA"/>
</dbReference>
<feature type="non-terminal residue" evidence="1">
    <location>
        <position position="182"/>
    </location>
</feature>
<evidence type="ECO:0000313" key="1">
    <source>
        <dbReference type="EMBL" id="SVB92934.1"/>
    </source>
</evidence>
<proteinExistence type="predicted"/>
<gene>
    <name evidence="1" type="ORF">METZ01_LOCUS245788</name>
</gene>
<name>A0A382HZU2_9ZZZZ</name>
<dbReference type="Gene3D" id="2.60.120.620">
    <property type="entry name" value="q2cbj1_9rhob like domain"/>
    <property type="match status" value="1"/>
</dbReference>
<accession>A0A382HZU2</accession>
<organism evidence="1">
    <name type="scientific">marine metagenome</name>
    <dbReference type="NCBI Taxonomy" id="408172"/>
    <lineage>
        <taxon>unclassified sequences</taxon>
        <taxon>metagenomes</taxon>
        <taxon>ecological metagenomes</taxon>
    </lineage>
</organism>
<dbReference type="AlphaFoldDB" id="A0A382HZU2"/>
<sequence>MTNLQDIIDFQLHPIDNLNSYANRCRSKLQKNSILVLNNFLAKKPLVNLQREAQTLHDKAFYCSQNHNILLTGKNTHLDDKHPCNTEVTSDKGCVPHDLIPQDSHLRTIYNSTVFQCFIQSLLSLDKIYPYMDTLSSINYNYYEKYQQLGWHFDNASFAITLMIQSSASGGSFQYVVDARSV</sequence>
<protein>
    <recommendedName>
        <fullName evidence="2">Fe2OG dioxygenase domain-containing protein</fullName>
    </recommendedName>
</protein>